<dbReference type="SUPFAM" id="SSF88874">
    <property type="entry name" value="Receptor-binding domain of short tail fibre protein gp12"/>
    <property type="match status" value="1"/>
</dbReference>
<dbReference type="EMBL" id="LR796225">
    <property type="protein sequence ID" value="CAB4127893.1"/>
    <property type="molecule type" value="Genomic_DNA"/>
</dbReference>
<evidence type="ECO:0008006" key="2">
    <source>
        <dbReference type="Google" id="ProtNLM"/>
    </source>
</evidence>
<proteinExistence type="predicted"/>
<organism evidence="1">
    <name type="scientific">uncultured Caudovirales phage</name>
    <dbReference type="NCBI Taxonomy" id="2100421"/>
    <lineage>
        <taxon>Viruses</taxon>
        <taxon>Duplodnaviria</taxon>
        <taxon>Heunggongvirae</taxon>
        <taxon>Uroviricota</taxon>
        <taxon>Caudoviricetes</taxon>
        <taxon>Peduoviridae</taxon>
        <taxon>Maltschvirus</taxon>
        <taxon>Maltschvirus maltsch</taxon>
    </lineage>
</organism>
<name>A0A6J5L3R9_9CAUD</name>
<gene>
    <name evidence="1" type="ORF">UFOVP106_4</name>
</gene>
<sequence length="183" mass="18850">MAVNLSPVGNGFQFLSSTTPNVPLAGGYIYTYQAGSSTPQATYTDSTGATANTNPIVLGTDGRPPNEIWFLSGYNYKFVLTDASNNVIQTLDNLYGIIGTTPSVSAVPSGGIIMWSGSIGSIPSGYVLCNGSSGTPDLRDRFVVGAGNSYSVGNNGGFASSGVVTSSGTNNPLYYALAFIQKT</sequence>
<dbReference type="CDD" id="cd22641">
    <property type="entry name" value="C24-like"/>
    <property type="match status" value="1"/>
</dbReference>
<evidence type="ECO:0000313" key="1">
    <source>
        <dbReference type="EMBL" id="CAB4127893.1"/>
    </source>
</evidence>
<protein>
    <recommendedName>
        <fullName evidence="2">Phage tail collar domain containing protein</fullName>
    </recommendedName>
</protein>
<accession>A0A6J5L3R9</accession>
<reference evidence="1" key="1">
    <citation type="submission" date="2020-04" db="EMBL/GenBank/DDBJ databases">
        <authorList>
            <person name="Chiriac C."/>
            <person name="Salcher M."/>
            <person name="Ghai R."/>
            <person name="Kavagutti S V."/>
        </authorList>
    </citation>
    <scope>NUCLEOTIDE SEQUENCE</scope>
</reference>